<sequence>MAIKASLKKGGIQPDAGSPQPNPGTGTDILVSWSSPGLLGPVRNITRDCKNSHGSRTPDEATCRWQGPSLPLA</sequence>
<proteinExistence type="predicted"/>
<comment type="caution">
    <text evidence="2">The sequence shown here is derived from an EMBL/GenBank/DDBJ whole genome shotgun (WGS) entry which is preliminary data.</text>
</comment>
<reference evidence="2 3" key="1">
    <citation type="submission" date="2019-05" db="EMBL/GenBank/DDBJ databases">
        <title>Emergence of the Ug99 lineage of the wheat stem rust pathogen through somatic hybridization.</title>
        <authorList>
            <person name="Li F."/>
            <person name="Upadhyaya N.M."/>
            <person name="Sperschneider J."/>
            <person name="Matny O."/>
            <person name="Nguyen-Phuc H."/>
            <person name="Mago R."/>
            <person name="Raley C."/>
            <person name="Miller M.E."/>
            <person name="Silverstein K.A.T."/>
            <person name="Henningsen E."/>
            <person name="Hirsch C.D."/>
            <person name="Visser B."/>
            <person name="Pretorius Z.A."/>
            <person name="Steffenson B.J."/>
            <person name="Schwessinger B."/>
            <person name="Dodds P.N."/>
            <person name="Figueroa M."/>
        </authorList>
    </citation>
    <scope>NUCLEOTIDE SEQUENCE [LARGE SCALE GENOMIC DNA]</scope>
    <source>
        <strain evidence="2">21-0</strain>
    </source>
</reference>
<evidence type="ECO:0000313" key="3">
    <source>
        <dbReference type="Proteomes" id="UP000324748"/>
    </source>
</evidence>
<accession>A0A5B0PG32</accession>
<dbReference type="Proteomes" id="UP000324748">
    <property type="component" value="Unassembled WGS sequence"/>
</dbReference>
<dbReference type="AlphaFoldDB" id="A0A5B0PG32"/>
<organism evidence="2 3">
    <name type="scientific">Puccinia graminis f. sp. tritici</name>
    <dbReference type="NCBI Taxonomy" id="56615"/>
    <lineage>
        <taxon>Eukaryota</taxon>
        <taxon>Fungi</taxon>
        <taxon>Dikarya</taxon>
        <taxon>Basidiomycota</taxon>
        <taxon>Pucciniomycotina</taxon>
        <taxon>Pucciniomycetes</taxon>
        <taxon>Pucciniales</taxon>
        <taxon>Pucciniaceae</taxon>
        <taxon>Puccinia</taxon>
    </lineage>
</organism>
<name>A0A5B0PG32_PUCGR</name>
<evidence type="ECO:0000256" key="1">
    <source>
        <dbReference type="SAM" id="MobiDB-lite"/>
    </source>
</evidence>
<evidence type="ECO:0000313" key="2">
    <source>
        <dbReference type="EMBL" id="KAA1099544.1"/>
    </source>
</evidence>
<protein>
    <submittedName>
        <fullName evidence="2">Uncharacterized protein</fullName>
    </submittedName>
</protein>
<keyword evidence="3" id="KW-1185">Reference proteome</keyword>
<feature type="region of interest" description="Disordered" evidence="1">
    <location>
        <begin position="1"/>
        <end position="33"/>
    </location>
</feature>
<feature type="compositionally biased region" description="Basic and acidic residues" evidence="1">
    <location>
        <begin position="49"/>
        <end position="62"/>
    </location>
</feature>
<gene>
    <name evidence="2" type="ORF">PGT21_011184</name>
</gene>
<dbReference type="EMBL" id="VSWC01000054">
    <property type="protein sequence ID" value="KAA1099544.1"/>
    <property type="molecule type" value="Genomic_DNA"/>
</dbReference>
<feature type="region of interest" description="Disordered" evidence="1">
    <location>
        <begin position="49"/>
        <end position="73"/>
    </location>
</feature>